<keyword evidence="1" id="KW-0175">Coiled coil</keyword>
<dbReference type="Proteomes" id="UP000295341">
    <property type="component" value="Unassembled WGS sequence"/>
</dbReference>
<dbReference type="RefSeq" id="WP_162851119.1">
    <property type="nucleotide sequence ID" value="NZ_MWIN01000001.1"/>
</dbReference>
<dbReference type="Pfam" id="PF07396">
    <property type="entry name" value="Porin_O_P"/>
    <property type="match status" value="1"/>
</dbReference>
<accession>A0A4R7PFG4</accession>
<dbReference type="AlphaFoldDB" id="A0A4R7PFG4"/>
<comment type="caution">
    <text evidence="2">The sequence shown here is derived from an EMBL/GenBank/DDBJ whole genome shotgun (WGS) entry which is preliminary data.</text>
</comment>
<evidence type="ECO:0000313" key="2">
    <source>
        <dbReference type="EMBL" id="TDU32429.1"/>
    </source>
</evidence>
<reference evidence="2 3" key="1">
    <citation type="submission" date="2019-03" db="EMBL/GenBank/DDBJ databases">
        <title>Genomic Encyclopedia of Type Strains, Phase IV (KMG-IV): sequencing the most valuable type-strain genomes for metagenomic binning, comparative biology and taxonomic classification.</title>
        <authorList>
            <person name="Goeker M."/>
        </authorList>
    </citation>
    <scope>NUCLEOTIDE SEQUENCE [LARGE SCALE GENOMIC DNA]</scope>
    <source>
        <strain evidence="2 3">DSM 26377</strain>
    </source>
</reference>
<evidence type="ECO:0000313" key="3">
    <source>
        <dbReference type="Proteomes" id="UP000295341"/>
    </source>
</evidence>
<dbReference type="InterPro" id="IPR010870">
    <property type="entry name" value="Porin_O/P"/>
</dbReference>
<gene>
    <name evidence="2" type="ORF">DFR24_1824</name>
</gene>
<dbReference type="Gene3D" id="2.40.160.10">
    <property type="entry name" value="Porin"/>
    <property type="match status" value="1"/>
</dbReference>
<organism evidence="2 3">
    <name type="scientific">Panacagrimonas perspica</name>
    <dbReference type="NCBI Taxonomy" id="381431"/>
    <lineage>
        <taxon>Bacteria</taxon>
        <taxon>Pseudomonadati</taxon>
        <taxon>Pseudomonadota</taxon>
        <taxon>Gammaproteobacteria</taxon>
        <taxon>Nevskiales</taxon>
        <taxon>Nevskiaceae</taxon>
        <taxon>Panacagrimonas</taxon>
    </lineage>
</organism>
<proteinExistence type="predicted"/>
<dbReference type="EMBL" id="SOBT01000008">
    <property type="protein sequence ID" value="TDU32429.1"/>
    <property type="molecule type" value="Genomic_DNA"/>
</dbReference>
<name>A0A4R7PFG4_9GAMM</name>
<feature type="coiled-coil region" evidence="1">
    <location>
        <begin position="35"/>
        <end position="73"/>
    </location>
</feature>
<protein>
    <submittedName>
        <fullName evidence="2">Phosphate-selective porin OprO/OprP</fullName>
    </submittedName>
</protein>
<dbReference type="InterPro" id="IPR023614">
    <property type="entry name" value="Porin_dom_sf"/>
</dbReference>
<evidence type="ECO:0000256" key="1">
    <source>
        <dbReference type="SAM" id="Coils"/>
    </source>
</evidence>
<sequence>MQNTGSFENGRFRLGANRIAQVVLVGAFIGAPLSAVAQQATVQDLDQRIKILERQLEIQKEEAETKAKDATTSKIDEKGVSIKKGDFELKIKGLVQADVRTYLDDYNPANTSETATTNRNGLYSNDTVTFRRIRPTFEGTFGKLVGFRLTPEFAGNGSGDAASIVDAYIDLKFSPAATLRAGKVKGPVGLERLQSGGAITFIERGFPTELAPNRDLGIQLQGELFSSTVNYTLGYYNGTADGRDVAATDSDNRKEIGARLFLEPFKNDPSFFQGLGFGIGSSFGTKDQGAFNAGSANNFLPRIRTPGQLQVFSYTSAATAATATAAGSTGVYADGDHTRLSPQLYFYRNSFGLLSEYITSEQELSQGFVAVGAGSTPSATTTQKLKNEAWQVAVSYVLTGEDASFRGVTKVNQPFTIGGPGWGAFEVAARYGKLEIDDDSFDPVTEGGVTFARYANPVSQISEAEAWTLGVNWYLTSNLKAVLNYTQVKFEGGGGGTAAAPDDREDEKTVFGRLQLSF</sequence>
<keyword evidence="3" id="KW-1185">Reference proteome</keyword>
<dbReference type="SUPFAM" id="SSF56935">
    <property type="entry name" value="Porins"/>
    <property type="match status" value="1"/>
</dbReference>